<dbReference type="Proteomes" id="UP000192738">
    <property type="component" value="Unassembled WGS sequence"/>
</dbReference>
<dbReference type="GO" id="GO:0030007">
    <property type="term" value="P:intracellular potassium ion homeostasis"/>
    <property type="evidence" value="ECO:0007669"/>
    <property type="project" value="TreeGrafter"/>
</dbReference>
<dbReference type="PRINTS" id="PR00120">
    <property type="entry name" value="HATPASE"/>
</dbReference>
<dbReference type="GO" id="GO:0006883">
    <property type="term" value="P:intracellular sodium ion homeostasis"/>
    <property type="evidence" value="ECO:0007669"/>
    <property type="project" value="TreeGrafter"/>
</dbReference>
<keyword evidence="9 10" id="KW-0472">Membrane</keyword>
<evidence type="ECO:0000256" key="8">
    <source>
        <dbReference type="ARBA" id="ARBA00022989"/>
    </source>
</evidence>
<keyword evidence="8 10" id="KW-1133">Transmembrane helix</keyword>
<dbReference type="Pfam" id="PF00689">
    <property type="entry name" value="Cation_ATPase_C"/>
    <property type="match status" value="1"/>
</dbReference>
<dbReference type="GO" id="GO:0036376">
    <property type="term" value="P:sodium ion export across plasma membrane"/>
    <property type="evidence" value="ECO:0007669"/>
    <property type="project" value="TreeGrafter"/>
</dbReference>
<reference evidence="12 13" key="1">
    <citation type="submission" date="2017-04" db="EMBL/GenBank/DDBJ databases">
        <authorList>
            <person name="Afonso C.L."/>
            <person name="Miller P.J."/>
            <person name="Scott M.A."/>
            <person name="Spackman E."/>
            <person name="Goraichik I."/>
            <person name="Dimitrov K.M."/>
            <person name="Suarez D.L."/>
            <person name="Swayne D.E."/>
        </authorList>
    </citation>
    <scope>NUCLEOTIDE SEQUENCE [LARGE SCALE GENOMIC DNA]</scope>
    <source>
        <strain evidence="12 13">DSM 5090</strain>
    </source>
</reference>
<comment type="similarity">
    <text evidence="2">Belongs to the cation transport ATPase (P-type) (TC 3.A.3) family. Type IIA subfamily.</text>
</comment>
<dbReference type="InterPro" id="IPR023299">
    <property type="entry name" value="ATPase_P-typ_cyto_dom_N"/>
</dbReference>
<dbReference type="STRING" id="112901.SAMN04488500_11284"/>
<keyword evidence="7" id="KW-1278">Translocase</keyword>
<dbReference type="NCBIfam" id="TIGR01494">
    <property type="entry name" value="ATPase_P-type"/>
    <property type="match status" value="1"/>
</dbReference>
<sequence length="306" mass="33457">MVIILISIVKADEIEKDLVFIGLLGMIAPPRNEAREAVKVCTTAGIRPIMITGDHPDTAFAIAKDLGIAKSITQVVTGCELDNISTDALQQVIQRTNVFARVSPEHKMTVIETLRNNKHIVAMTGDGVNDAPALKKADIGIAMGITGTDVAKETADMIITDDNFASIVKSVEEGRVIYTNIRKFIYFLLSCNASEVLVILFAMLLGWPIPLLPIQILWVNLVTDTFPALALGVEKEEPNVMKLKPRDPAEHLLSRNMKIMIVIQSLAMAITVLAAFQYGLRANYNDLEAARTFAFITLIATQIICA</sequence>
<dbReference type="Gene3D" id="3.40.1110.10">
    <property type="entry name" value="Calcium-transporting ATPase, cytoplasmic domain N"/>
    <property type="match status" value="1"/>
</dbReference>
<evidence type="ECO:0000256" key="5">
    <source>
        <dbReference type="ARBA" id="ARBA00022741"/>
    </source>
</evidence>
<dbReference type="AlphaFoldDB" id="A0A1W2CXR8"/>
<feature type="transmembrane region" description="Helical" evidence="10">
    <location>
        <begin position="259"/>
        <end position="280"/>
    </location>
</feature>
<dbReference type="InterPro" id="IPR023214">
    <property type="entry name" value="HAD_sf"/>
</dbReference>
<feature type="domain" description="Cation-transporting P-type ATPase C-terminal" evidence="11">
    <location>
        <begin position="208"/>
        <end position="304"/>
    </location>
</feature>
<proteinExistence type="inferred from homology"/>
<dbReference type="Gene3D" id="1.20.1110.10">
    <property type="entry name" value="Calcium-transporting ATPase, transmembrane domain"/>
    <property type="match status" value="1"/>
</dbReference>
<protein>
    <submittedName>
        <fullName evidence="12">ATPase, P-type (Transporting), HAD superfamily, subfamily IC</fullName>
    </submittedName>
</protein>
<dbReference type="GO" id="GO:0016887">
    <property type="term" value="F:ATP hydrolysis activity"/>
    <property type="evidence" value="ECO:0007669"/>
    <property type="project" value="InterPro"/>
</dbReference>
<dbReference type="EMBL" id="FWXI01000012">
    <property type="protein sequence ID" value="SMC89950.1"/>
    <property type="molecule type" value="Genomic_DNA"/>
</dbReference>
<dbReference type="Gene3D" id="3.40.50.1000">
    <property type="entry name" value="HAD superfamily/HAD-like"/>
    <property type="match status" value="1"/>
</dbReference>
<dbReference type="PANTHER" id="PTHR43294:SF21">
    <property type="entry name" value="CATION TRANSPORTING ATPASE"/>
    <property type="match status" value="1"/>
</dbReference>
<name>A0A1W2CXR8_9FIRM</name>
<dbReference type="GO" id="GO:1990573">
    <property type="term" value="P:potassium ion import across plasma membrane"/>
    <property type="evidence" value="ECO:0007669"/>
    <property type="project" value="TreeGrafter"/>
</dbReference>
<evidence type="ECO:0000256" key="7">
    <source>
        <dbReference type="ARBA" id="ARBA00022967"/>
    </source>
</evidence>
<keyword evidence="13" id="KW-1185">Reference proteome</keyword>
<keyword evidence="3" id="KW-1003">Cell membrane</keyword>
<dbReference type="GO" id="GO:0005391">
    <property type="term" value="F:P-type sodium:potassium-exchanging transporter activity"/>
    <property type="evidence" value="ECO:0007669"/>
    <property type="project" value="TreeGrafter"/>
</dbReference>
<dbReference type="SUPFAM" id="SSF56784">
    <property type="entry name" value="HAD-like"/>
    <property type="match status" value="1"/>
</dbReference>
<evidence type="ECO:0000256" key="3">
    <source>
        <dbReference type="ARBA" id="ARBA00022475"/>
    </source>
</evidence>
<keyword evidence="5" id="KW-0547">Nucleotide-binding</keyword>
<dbReference type="FunFam" id="3.40.50.1000:FF:000028">
    <property type="entry name" value="Calcium-transporting P-type ATPase, putative"/>
    <property type="match status" value="1"/>
</dbReference>
<feature type="transmembrane region" description="Helical" evidence="10">
    <location>
        <begin position="184"/>
        <end position="209"/>
    </location>
</feature>
<evidence type="ECO:0000256" key="4">
    <source>
        <dbReference type="ARBA" id="ARBA00022692"/>
    </source>
</evidence>
<dbReference type="InterPro" id="IPR050510">
    <property type="entry name" value="Cation_transp_ATPase_P-type"/>
</dbReference>
<dbReference type="RefSeq" id="WP_139796257.1">
    <property type="nucleotide sequence ID" value="NZ_CP155572.1"/>
</dbReference>
<evidence type="ECO:0000259" key="11">
    <source>
        <dbReference type="Pfam" id="PF00689"/>
    </source>
</evidence>
<keyword evidence="6" id="KW-0067">ATP-binding</keyword>
<evidence type="ECO:0000256" key="6">
    <source>
        <dbReference type="ARBA" id="ARBA00022840"/>
    </source>
</evidence>
<dbReference type="PRINTS" id="PR00119">
    <property type="entry name" value="CATATPASE"/>
</dbReference>
<dbReference type="InterPro" id="IPR036412">
    <property type="entry name" value="HAD-like_sf"/>
</dbReference>
<dbReference type="InterPro" id="IPR001757">
    <property type="entry name" value="P_typ_ATPase"/>
</dbReference>
<dbReference type="InterPro" id="IPR006068">
    <property type="entry name" value="ATPase_P-typ_cation-transptr_C"/>
</dbReference>
<organism evidence="12 13">
    <name type="scientific">Sporomusa malonica</name>
    <dbReference type="NCBI Taxonomy" id="112901"/>
    <lineage>
        <taxon>Bacteria</taxon>
        <taxon>Bacillati</taxon>
        <taxon>Bacillota</taxon>
        <taxon>Negativicutes</taxon>
        <taxon>Selenomonadales</taxon>
        <taxon>Sporomusaceae</taxon>
        <taxon>Sporomusa</taxon>
    </lineage>
</organism>
<accession>A0A1W2CXR8</accession>
<dbReference type="GO" id="GO:0005886">
    <property type="term" value="C:plasma membrane"/>
    <property type="evidence" value="ECO:0007669"/>
    <property type="project" value="UniProtKB-SubCell"/>
</dbReference>
<dbReference type="Pfam" id="PF00702">
    <property type="entry name" value="Hydrolase"/>
    <property type="match status" value="1"/>
</dbReference>
<evidence type="ECO:0000256" key="10">
    <source>
        <dbReference type="SAM" id="Phobius"/>
    </source>
</evidence>
<dbReference type="GO" id="GO:0005524">
    <property type="term" value="F:ATP binding"/>
    <property type="evidence" value="ECO:0007669"/>
    <property type="project" value="UniProtKB-KW"/>
</dbReference>
<dbReference type="GO" id="GO:1902600">
    <property type="term" value="P:proton transmembrane transport"/>
    <property type="evidence" value="ECO:0007669"/>
    <property type="project" value="TreeGrafter"/>
</dbReference>
<comment type="subcellular location">
    <subcellularLocation>
        <location evidence="1">Cell membrane</location>
        <topology evidence="1">Multi-pass membrane protein</topology>
    </subcellularLocation>
</comment>
<evidence type="ECO:0000256" key="9">
    <source>
        <dbReference type="ARBA" id="ARBA00023136"/>
    </source>
</evidence>
<keyword evidence="4 10" id="KW-0812">Transmembrane</keyword>
<evidence type="ECO:0000256" key="1">
    <source>
        <dbReference type="ARBA" id="ARBA00004651"/>
    </source>
</evidence>
<evidence type="ECO:0000313" key="12">
    <source>
        <dbReference type="EMBL" id="SMC89950.1"/>
    </source>
</evidence>
<gene>
    <name evidence="12" type="ORF">SAMN04488500_11284</name>
</gene>
<dbReference type="OrthoDB" id="9760802at2"/>
<dbReference type="PANTHER" id="PTHR43294">
    <property type="entry name" value="SODIUM/POTASSIUM-TRANSPORTING ATPASE SUBUNIT ALPHA"/>
    <property type="match status" value="1"/>
</dbReference>
<evidence type="ECO:0000313" key="13">
    <source>
        <dbReference type="Proteomes" id="UP000192738"/>
    </source>
</evidence>
<evidence type="ECO:0000256" key="2">
    <source>
        <dbReference type="ARBA" id="ARBA00005675"/>
    </source>
</evidence>